<dbReference type="Gene3D" id="3.90.320.10">
    <property type="match status" value="1"/>
</dbReference>
<dbReference type="EMBL" id="VUJU01014872">
    <property type="protein sequence ID" value="KAF0699432.1"/>
    <property type="molecule type" value="Genomic_DNA"/>
</dbReference>
<gene>
    <name evidence="2" type="ORF">FWK35_00036700</name>
</gene>
<evidence type="ECO:0000259" key="1">
    <source>
        <dbReference type="Pfam" id="PF09588"/>
    </source>
</evidence>
<evidence type="ECO:0000313" key="2">
    <source>
        <dbReference type="EMBL" id="KAF0699432.1"/>
    </source>
</evidence>
<protein>
    <submittedName>
        <fullName evidence="2">SWIM-type domain-containing protein</fullName>
    </submittedName>
</protein>
<reference evidence="2 3" key="1">
    <citation type="submission" date="2019-08" db="EMBL/GenBank/DDBJ databases">
        <title>Whole genome of Aphis craccivora.</title>
        <authorList>
            <person name="Voronova N.V."/>
            <person name="Shulinski R.S."/>
            <person name="Bandarenka Y.V."/>
            <person name="Zhorov D.G."/>
            <person name="Warner D."/>
        </authorList>
    </citation>
    <scope>NUCLEOTIDE SEQUENCE [LARGE SCALE GENOMIC DNA]</scope>
    <source>
        <strain evidence="2">180601</strain>
        <tissue evidence="2">Whole Body</tissue>
    </source>
</reference>
<dbReference type="InterPro" id="IPR011604">
    <property type="entry name" value="PDDEXK-like_dom_sf"/>
</dbReference>
<comment type="caution">
    <text evidence="2">The sequence shown here is derived from an EMBL/GenBank/DDBJ whole genome shotgun (WGS) entry which is preliminary data.</text>
</comment>
<dbReference type="SUPFAM" id="SSF52980">
    <property type="entry name" value="Restriction endonuclease-like"/>
    <property type="match status" value="1"/>
</dbReference>
<dbReference type="InterPro" id="IPR019080">
    <property type="entry name" value="YqaJ_viral_recombinase"/>
</dbReference>
<dbReference type="AlphaFoldDB" id="A0A6G0VLQ6"/>
<dbReference type="OrthoDB" id="6592755at2759"/>
<dbReference type="InterPro" id="IPR051703">
    <property type="entry name" value="NF-kappa-B_Signaling_Reg"/>
</dbReference>
<evidence type="ECO:0000313" key="3">
    <source>
        <dbReference type="Proteomes" id="UP000478052"/>
    </source>
</evidence>
<dbReference type="Proteomes" id="UP000478052">
    <property type="component" value="Unassembled WGS sequence"/>
</dbReference>
<dbReference type="PANTHER" id="PTHR46609">
    <property type="entry name" value="EXONUCLEASE, PHAGE-TYPE/RECB, C-TERMINAL DOMAIN-CONTAINING PROTEIN"/>
    <property type="match status" value="1"/>
</dbReference>
<sequence>TTINEIESLSKTDITCQWTKLKEPSLASYKPIPIKESCFASVAPKSALTLHKEGRRLIEVNIETVVNDTSYFFLKEENLLLKNLSSVKLPLKQCCEKIYSEMSADVEYIRKTSLTNQLYWSSIRQFKITGSRCYSIFTYSQKLKSDDQWESKATRDLYSKNKRTKVCKSGFITSATEKWLGYSPDGVLVDDSNYPSKLVEIKCPY</sequence>
<accession>A0A6G0VLQ6</accession>
<proteinExistence type="predicted"/>
<keyword evidence="3" id="KW-1185">Reference proteome</keyword>
<dbReference type="InterPro" id="IPR011335">
    <property type="entry name" value="Restrct_endonuc-II-like"/>
</dbReference>
<feature type="domain" description="YqaJ viral recombinase" evidence="1">
    <location>
        <begin position="154"/>
        <end position="205"/>
    </location>
</feature>
<dbReference type="PANTHER" id="PTHR46609:SF8">
    <property type="entry name" value="YQAJ VIRAL RECOMBINASE DOMAIN-CONTAINING PROTEIN"/>
    <property type="match status" value="1"/>
</dbReference>
<feature type="non-terminal residue" evidence="2">
    <location>
        <position position="205"/>
    </location>
</feature>
<name>A0A6G0VLQ6_APHCR</name>
<dbReference type="GO" id="GO:0006281">
    <property type="term" value="P:DNA repair"/>
    <property type="evidence" value="ECO:0007669"/>
    <property type="project" value="UniProtKB-ARBA"/>
</dbReference>
<dbReference type="Pfam" id="PF09588">
    <property type="entry name" value="YqaJ"/>
    <property type="match status" value="1"/>
</dbReference>
<organism evidence="2 3">
    <name type="scientific">Aphis craccivora</name>
    <name type="common">Cowpea aphid</name>
    <dbReference type="NCBI Taxonomy" id="307492"/>
    <lineage>
        <taxon>Eukaryota</taxon>
        <taxon>Metazoa</taxon>
        <taxon>Ecdysozoa</taxon>
        <taxon>Arthropoda</taxon>
        <taxon>Hexapoda</taxon>
        <taxon>Insecta</taxon>
        <taxon>Pterygota</taxon>
        <taxon>Neoptera</taxon>
        <taxon>Paraneoptera</taxon>
        <taxon>Hemiptera</taxon>
        <taxon>Sternorrhyncha</taxon>
        <taxon>Aphidomorpha</taxon>
        <taxon>Aphidoidea</taxon>
        <taxon>Aphididae</taxon>
        <taxon>Aphidini</taxon>
        <taxon>Aphis</taxon>
        <taxon>Aphis</taxon>
    </lineage>
</organism>
<feature type="non-terminal residue" evidence="2">
    <location>
        <position position="1"/>
    </location>
</feature>